<accession>A0A6V8KSB9</accession>
<keyword evidence="1" id="KW-0472">Membrane</keyword>
<name>A0A6V8KSB9_9ACTN</name>
<keyword evidence="3" id="KW-1185">Reference proteome</keyword>
<feature type="transmembrane region" description="Helical" evidence="1">
    <location>
        <begin position="115"/>
        <end position="134"/>
    </location>
</feature>
<protein>
    <submittedName>
        <fullName evidence="2">Uncharacterized protein</fullName>
    </submittedName>
</protein>
<reference evidence="2 3" key="1">
    <citation type="submission" date="2020-03" db="EMBL/GenBank/DDBJ databases">
        <title>Whole genome shotgun sequence of Phytohabitans houttuyneae NBRC 108639.</title>
        <authorList>
            <person name="Komaki H."/>
            <person name="Tamura T."/>
        </authorList>
    </citation>
    <scope>NUCLEOTIDE SEQUENCE [LARGE SCALE GENOMIC DNA]</scope>
    <source>
        <strain evidence="2 3">NBRC 108639</strain>
    </source>
</reference>
<evidence type="ECO:0000313" key="3">
    <source>
        <dbReference type="Proteomes" id="UP000482800"/>
    </source>
</evidence>
<evidence type="ECO:0000256" key="1">
    <source>
        <dbReference type="SAM" id="Phobius"/>
    </source>
</evidence>
<evidence type="ECO:0000313" key="2">
    <source>
        <dbReference type="EMBL" id="GFJ85538.1"/>
    </source>
</evidence>
<keyword evidence="1" id="KW-0812">Transmembrane</keyword>
<gene>
    <name evidence="2" type="ORF">Phou_097180</name>
</gene>
<sequence>MFFRHRTPEPWHLPTPFRDSAGGRITFPLNRPGLYTIPFLVGLGNVANWLLSEMGLQYHVVVRAVTYIACVLGAIAASELAQRPSHGDRIARACGSTVVMAGCLLVDASPSRDPLLLITIGTVVLLTLLGEAGFQVSRRFHPVGDPEGGR</sequence>
<dbReference type="RefSeq" id="WP_173070658.1">
    <property type="nucleotide sequence ID" value="NZ_BAABGO010000009.1"/>
</dbReference>
<organism evidence="2 3">
    <name type="scientific">Phytohabitans houttuyneae</name>
    <dbReference type="NCBI Taxonomy" id="1076126"/>
    <lineage>
        <taxon>Bacteria</taxon>
        <taxon>Bacillati</taxon>
        <taxon>Actinomycetota</taxon>
        <taxon>Actinomycetes</taxon>
        <taxon>Micromonosporales</taxon>
        <taxon>Micromonosporaceae</taxon>
    </lineage>
</organism>
<feature type="transmembrane region" description="Helical" evidence="1">
    <location>
        <begin position="33"/>
        <end position="51"/>
    </location>
</feature>
<feature type="transmembrane region" description="Helical" evidence="1">
    <location>
        <begin position="57"/>
        <end position="78"/>
    </location>
</feature>
<dbReference type="AlphaFoldDB" id="A0A6V8KSB9"/>
<proteinExistence type="predicted"/>
<comment type="caution">
    <text evidence="2">The sequence shown here is derived from an EMBL/GenBank/DDBJ whole genome shotgun (WGS) entry which is preliminary data.</text>
</comment>
<reference evidence="2 3" key="2">
    <citation type="submission" date="2020-03" db="EMBL/GenBank/DDBJ databases">
        <authorList>
            <person name="Ichikawa N."/>
            <person name="Kimura A."/>
            <person name="Kitahashi Y."/>
            <person name="Uohara A."/>
        </authorList>
    </citation>
    <scope>NUCLEOTIDE SEQUENCE [LARGE SCALE GENOMIC DNA]</scope>
    <source>
        <strain evidence="2 3">NBRC 108639</strain>
    </source>
</reference>
<dbReference type="EMBL" id="BLPF01000004">
    <property type="protein sequence ID" value="GFJ85538.1"/>
    <property type="molecule type" value="Genomic_DNA"/>
</dbReference>
<dbReference type="Proteomes" id="UP000482800">
    <property type="component" value="Unassembled WGS sequence"/>
</dbReference>
<keyword evidence="1" id="KW-1133">Transmembrane helix</keyword>